<keyword evidence="4" id="KW-0812">Transmembrane</keyword>
<dbReference type="PANTHER" id="PTHR32089:SF112">
    <property type="entry name" value="LYSOZYME-LIKE PROTEIN-RELATED"/>
    <property type="match status" value="1"/>
</dbReference>
<dbReference type="GO" id="GO:0007165">
    <property type="term" value="P:signal transduction"/>
    <property type="evidence" value="ECO:0007669"/>
    <property type="project" value="UniProtKB-KW"/>
</dbReference>
<evidence type="ECO:0000256" key="3">
    <source>
        <dbReference type="SAM" id="Coils"/>
    </source>
</evidence>
<evidence type="ECO:0000259" key="5">
    <source>
        <dbReference type="PROSITE" id="PS50111"/>
    </source>
</evidence>
<keyword evidence="4" id="KW-0472">Membrane</keyword>
<dbReference type="Proteomes" id="UP000475385">
    <property type="component" value="Unassembled WGS sequence"/>
</dbReference>
<dbReference type="Pfam" id="PF00015">
    <property type="entry name" value="MCPsignal"/>
    <property type="match status" value="1"/>
</dbReference>
<feature type="coiled-coil region" evidence="3">
    <location>
        <begin position="170"/>
        <end position="206"/>
    </location>
</feature>
<keyword evidence="4" id="KW-1133">Transmembrane helix</keyword>
<evidence type="ECO:0000313" key="6">
    <source>
        <dbReference type="EMBL" id="NGM23135.1"/>
    </source>
</evidence>
<feature type="transmembrane region" description="Helical" evidence="4">
    <location>
        <begin position="12"/>
        <end position="33"/>
    </location>
</feature>
<comment type="caution">
    <text evidence="6">The sequence shown here is derived from an EMBL/GenBank/DDBJ whole genome shotgun (WGS) entry which is preliminary data.</text>
</comment>
<protein>
    <submittedName>
        <fullName evidence="6">Chemotaxis protein</fullName>
    </submittedName>
</protein>
<feature type="transmembrane region" description="Helical" evidence="4">
    <location>
        <begin position="115"/>
        <end position="136"/>
    </location>
</feature>
<dbReference type="PROSITE" id="PS50111">
    <property type="entry name" value="CHEMOTAXIS_TRANSDUC_2"/>
    <property type="match status" value="1"/>
</dbReference>
<keyword evidence="1 2" id="KW-0807">Transducer</keyword>
<evidence type="ECO:0000256" key="2">
    <source>
        <dbReference type="PROSITE-ProRule" id="PRU00284"/>
    </source>
</evidence>
<dbReference type="RefSeq" id="WP_164697056.1">
    <property type="nucleotide sequence ID" value="NZ_JAAIKB010000013.1"/>
</dbReference>
<proteinExistence type="predicted"/>
<name>A0A6M1LRV0_9PROT</name>
<feature type="transmembrane region" description="Helical" evidence="4">
    <location>
        <begin position="91"/>
        <end position="108"/>
    </location>
</feature>
<gene>
    <name evidence="6" type="ORF">G3576_24190</name>
</gene>
<feature type="transmembrane region" description="Helical" evidence="4">
    <location>
        <begin position="142"/>
        <end position="163"/>
    </location>
</feature>
<accession>A0A6M1LRV0</accession>
<dbReference type="SMART" id="SM00283">
    <property type="entry name" value="MA"/>
    <property type="match status" value="1"/>
</dbReference>
<dbReference type="EMBL" id="JAAIKB010000013">
    <property type="protein sequence ID" value="NGM23135.1"/>
    <property type="molecule type" value="Genomic_DNA"/>
</dbReference>
<dbReference type="InterPro" id="IPR004089">
    <property type="entry name" value="MCPsignal_dom"/>
</dbReference>
<dbReference type="AlphaFoldDB" id="A0A6M1LRV0"/>
<feature type="domain" description="Methyl-accepting transducer" evidence="5">
    <location>
        <begin position="230"/>
        <end position="452"/>
    </location>
</feature>
<evidence type="ECO:0000256" key="1">
    <source>
        <dbReference type="ARBA" id="ARBA00023224"/>
    </source>
</evidence>
<dbReference type="GO" id="GO:0016020">
    <property type="term" value="C:membrane"/>
    <property type="evidence" value="ECO:0007669"/>
    <property type="project" value="InterPro"/>
</dbReference>
<feature type="transmembrane region" description="Helical" evidence="4">
    <location>
        <begin position="69"/>
        <end position="85"/>
    </location>
</feature>
<evidence type="ECO:0000256" key="4">
    <source>
        <dbReference type="SAM" id="Phobius"/>
    </source>
</evidence>
<keyword evidence="7" id="KW-1185">Reference proteome</keyword>
<feature type="transmembrane region" description="Helical" evidence="4">
    <location>
        <begin position="39"/>
        <end position="57"/>
    </location>
</feature>
<evidence type="ECO:0000313" key="7">
    <source>
        <dbReference type="Proteomes" id="UP000475385"/>
    </source>
</evidence>
<dbReference type="PANTHER" id="PTHR32089">
    <property type="entry name" value="METHYL-ACCEPTING CHEMOTAXIS PROTEIN MCPB"/>
    <property type="match status" value="1"/>
</dbReference>
<keyword evidence="3" id="KW-0175">Coiled coil</keyword>
<sequence length="486" mass="48413">MDLDRLRQGTARMLLATLAAGVPLLVLTAWISGDPWEQVLGAGGLSAVALVASLLAARAGIAHPVARPVITVALMVQVSVLVWVAPDSLRIDMHMAYFAALAVAAGLVDRRAIILATLTVALHHTVLAGIAPLVVFGGEGSILRVAVHAGILVAEAAALIALVTGLQRAFAAASDAMQQAEAARAAEQAEVERRLARDATAAAEARAGRQALAATVESEVGGVAAHVVTAAADIGRAASGLGEATKAGRDSAQDAARATAAAAAGVQTVAAAAEELATAVAEVTRQVSNAAEVAGRASSQARETDVLVNGLAEGAERIGQVVRLISDIAGQTNLLALNATIEAARAGDAGKGFAVVANEVKALAAQTAKATEEIGQQVTAIQASTAEAVKAIRGISDVVGDLDGVASAIAAAVEQQGAATREIAGTAAKVAQSTDAAAGAVDRAEQAIGTTSAAVASLDETARRLDQGAATLRQALGNTVQGLRAA</sequence>
<dbReference type="Gene3D" id="1.10.287.950">
    <property type="entry name" value="Methyl-accepting chemotaxis protein"/>
    <property type="match status" value="1"/>
</dbReference>
<reference evidence="6 7" key="1">
    <citation type="submission" date="2020-03" db="EMBL/GenBank/DDBJ databases">
        <title>Roseomonas stagni sp. nov., isolated from pond water in Japan.</title>
        <authorList>
            <person name="Furuhata K."/>
            <person name="Miyamoto H."/>
            <person name="Goto K."/>
        </authorList>
    </citation>
    <scope>NUCLEOTIDE SEQUENCE [LARGE SCALE GENOMIC DNA]</scope>
    <source>
        <strain evidence="6 7">PeD5</strain>
    </source>
</reference>
<dbReference type="SUPFAM" id="SSF58104">
    <property type="entry name" value="Methyl-accepting chemotaxis protein (MCP) signaling domain"/>
    <property type="match status" value="1"/>
</dbReference>
<organism evidence="6 7">
    <name type="scientific">Falsiroseomonas algicola</name>
    <dbReference type="NCBI Taxonomy" id="2716930"/>
    <lineage>
        <taxon>Bacteria</taxon>
        <taxon>Pseudomonadati</taxon>
        <taxon>Pseudomonadota</taxon>
        <taxon>Alphaproteobacteria</taxon>
        <taxon>Acetobacterales</taxon>
        <taxon>Roseomonadaceae</taxon>
        <taxon>Falsiroseomonas</taxon>
    </lineage>
</organism>